<accession>A0A090E0C4</accession>
<feature type="domain" description="UPF0242" evidence="4">
    <location>
        <begin position="252"/>
        <end position="403"/>
    </location>
</feature>
<gene>
    <name evidence="5" type="ORF">CSEC_1450</name>
</gene>
<comment type="caution">
    <text evidence="5">The sequence shown here is derived from an EMBL/GenBank/DDBJ whole genome shotgun (WGS) entry which is preliminary data.</text>
</comment>
<name>A0A090E0C4_9BACT</name>
<evidence type="ECO:0000313" key="6">
    <source>
        <dbReference type="Proteomes" id="UP000031552"/>
    </source>
</evidence>
<dbReference type="InterPro" id="IPR009623">
    <property type="entry name" value="UPF0242_N"/>
</dbReference>
<keyword evidence="2" id="KW-1133">Transmembrane helix</keyword>
<reference evidence="5" key="1">
    <citation type="submission" date="2013-12" db="EMBL/GenBank/DDBJ databases">
        <authorList>
            <person name="Linke B."/>
        </authorList>
    </citation>
    <scope>NUCLEOTIDE SEQUENCE [LARGE SCALE GENOMIC DNA]</scope>
    <source>
        <strain evidence="5">CRIB-18</strain>
    </source>
</reference>
<dbReference type="InterPro" id="IPR040578">
    <property type="entry name" value="UPF0242_PAS"/>
</dbReference>
<feature type="transmembrane region" description="Helical" evidence="2">
    <location>
        <begin position="12"/>
        <end position="30"/>
    </location>
</feature>
<dbReference type="Pfam" id="PF06785">
    <property type="entry name" value="UPF0242"/>
    <property type="match status" value="1"/>
</dbReference>
<keyword evidence="6" id="KW-1185">Reference proteome</keyword>
<organism evidence="5 6">
    <name type="scientific">Candidatus Criblamydia sequanensis CRIB-18</name>
    <dbReference type="NCBI Taxonomy" id="1437425"/>
    <lineage>
        <taxon>Bacteria</taxon>
        <taxon>Pseudomonadati</taxon>
        <taxon>Chlamydiota</taxon>
        <taxon>Chlamydiia</taxon>
        <taxon>Parachlamydiales</taxon>
        <taxon>Candidatus Criblamydiaceae</taxon>
        <taxon>Candidatus Criblamydia</taxon>
    </lineage>
</organism>
<dbReference type="Pfam" id="PF18095">
    <property type="entry name" value="PAS_12"/>
    <property type="match status" value="1"/>
</dbReference>
<dbReference type="Proteomes" id="UP000031552">
    <property type="component" value="Unassembled WGS sequence"/>
</dbReference>
<dbReference type="AlphaFoldDB" id="A0A090E0C4"/>
<evidence type="ECO:0000259" key="3">
    <source>
        <dbReference type="Pfam" id="PF06785"/>
    </source>
</evidence>
<evidence type="ECO:0000313" key="5">
    <source>
        <dbReference type="EMBL" id="CDR34264.1"/>
    </source>
</evidence>
<keyword evidence="2" id="KW-0812">Transmembrane</keyword>
<evidence type="ECO:0000256" key="2">
    <source>
        <dbReference type="SAM" id="Phobius"/>
    </source>
</evidence>
<dbReference type="STRING" id="1437425.CSEC_1450"/>
<sequence>MTPKFKLTRQSVTISALLVYSAPLIFVLGFSKNQTFSSWTIFSIALLILSAASLIHLSLLFNFYKNEGEGFEGSSEKENPDQKEAFLSEERRVELEELENLRAKEEELREEISYRNEELLRLTREKEFEISLREQLEDDFDRFRKDSEDRLAEEKILLQEYAENISSLRASLEERQEENERLQSKIRDMAYEIKTLVDLADVESEIKEFKEPEVRAVPFKEMEPHGQFKMTFPDFRNEEEAACSFKSQVRTEDEAKKLLKRCLDIAQKITVSHHFTNEKSRFRDLPFDNHGLDLRRLCDSLRSETTGAVLVYSQKENRILFINNQIRALLGFGPDKFVQDFENIVQGGLNEWKSAIAKMNTLYEAEASLVMKNKAGQDVLLRCQLGLIPTGVFRNSAIGVFYNS</sequence>
<dbReference type="RefSeq" id="WP_041017816.1">
    <property type="nucleotide sequence ID" value="NZ_CCEJ010000007.1"/>
</dbReference>
<protein>
    <submittedName>
        <fullName evidence="5">Conserved putative membrane protein</fullName>
    </submittedName>
</protein>
<reference evidence="5" key="2">
    <citation type="submission" date="2014-09" db="EMBL/GenBank/DDBJ databases">
        <title>Criblamydia sequanensis harbors a mega-plasmid encoding arsenite resistance.</title>
        <authorList>
            <person name="Bertelli C."/>
            <person name="Goesmann A."/>
            <person name="Greub G."/>
        </authorList>
    </citation>
    <scope>NUCLEOTIDE SEQUENCE [LARGE SCALE GENOMIC DNA]</scope>
    <source>
        <strain evidence="5">CRIB-18</strain>
    </source>
</reference>
<dbReference type="eggNOG" id="COG1193">
    <property type="taxonomic scope" value="Bacteria"/>
</dbReference>
<feature type="domain" description="UPF0242" evidence="3">
    <location>
        <begin position="9"/>
        <end position="200"/>
    </location>
</feature>
<evidence type="ECO:0000256" key="1">
    <source>
        <dbReference type="SAM" id="Coils"/>
    </source>
</evidence>
<dbReference type="EMBL" id="CCEJ010000007">
    <property type="protein sequence ID" value="CDR34264.1"/>
    <property type="molecule type" value="Genomic_DNA"/>
</dbReference>
<evidence type="ECO:0000259" key="4">
    <source>
        <dbReference type="Pfam" id="PF18095"/>
    </source>
</evidence>
<feature type="transmembrane region" description="Helical" evidence="2">
    <location>
        <begin position="36"/>
        <end position="61"/>
    </location>
</feature>
<proteinExistence type="predicted"/>
<feature type="coiled-coil region" evidence="1">
    <location>
        <begin position="84"/>
        <end position="192"/>
    </location>
</feature>
<keyword evidence="1" id="KW-0175">Coiled coil</keyword>
<dbReference type="OrthoDB" id="21480at2"/>
<keyword evidence="2" id="KW-0472">Membrane</keyword>